<dbReference type="AlphaFoldDB" id="A0AAE0FT24"/>
<dbReference type="EMBL" id="LGRX02013850">
    <property type="protein sequence ID" value="KAK3265541.1"/>
    <property type="molecule type" value="Genomic_DNA"/>
</dbReference>
<name>A0AAE0FT24_9CHLO</name>
<proteinExistence type="predicted"/>
<comment type="caution">
    <text evidence="1">The sequence shown here is derived from an EMBL/GenBank/DDBJ whole genome shotgun (WGS) entry which is preliminary data.</text>
</comment>
<evidence type="ECO:0000313" key="2">
    <source>
        <dbReference type="Proteomes" id="UP001190700"/>
    </source>
</evidence>
<sequence>MTARTSTIRRLLRESDIGAGIHLSEVVRNTPTLATPEVENPGAAKADDTANVIAWRKCVSDQTDIVKRVRESGLYRKWAKNLRETVLGGKHENDSPARTKT</sequence>
<keyword evidence="2" id="KW-1185">Reference proteome</keyword>
<reference evidence="1 2" key="1">
    <citation type="journal article" date="2015" name="Genome Biol. Evol.">
        <title>Comparative Genomics of a Bacterivorous Green Alga Reveals Evolutionary Causalities and Consequences of Phago-Mixotrophic Mode of Nutrition.</title>
        <authorList>
            <person name="Burns J.A."/>
            <person name="Paasch A."/>
            <person name="Narechania A."/>
            <person name="Kim E."/>
        </authorList>
    </citation>
    <scope>NUCLEOTIDE SEQUENCE [LARGE SCALE GENOMIC DNA]</scope>
    <source>
        <strain evidence="1 2">PLY_AMNH</strain>
    </source>
</reference>
<gene>
    <name evidence="1" type="ORF">CYMTET_25785</name>
</gene>
<organism evidence="1 2">
    <name type="scientific">Cymbomonas tetramitiformis</name>
    <dbReference type="NCBI Taxonomy" id="36881"/>
    <lineage>
        <taxon>Eukaryota</taxon>
        <taxon>Viridiplantae</taxon>
        <taxon>Chlorophyta</taxon>
        <taxon>Pyramimonadophyceae</taxon>
        <taxon>Pyramimonadales</taxon>
        <taxon>Pyramimonadaceae</taxon>
        <taxon>Cymbomonas</taxon>
    </lineage>
</organism>
<dbReference type="Proteomes" id="UP001190700">
    <property type="component" value="Unassembled WGS sequence"/>
</dbReference>
<accession>A0AAE0FT24</accession>
<protein>
    <submittedName>
        <fullName evidence="1">Uncharacterized protein</fullName>
    </submittedName>
</protein>
<evidence type="ECO:0000313" key="1">
    <source>
        <dbReference type="EMBL" id="KAK3265541.1"/>
    </source>
</evidence>